<feature type="region of interest" description="Disordered" evidence="1">
    <location>
        <begin position="118"/>
        <end position="137"/>
    </location>
</feature>
<dbReference type="Pfam" id="PF05656">
    <property type="entry name" value="DUF805"/>
    <property type="match status" value="1"/>
</dbReference>
<feature type="transmembrane region" description="Helical" evidence="2">
    <location>
        <begin position="26"/>
        <end position="46"/>
    </location>
</feature>
<dbReference type="AlphaFoldDB" id="A0A5C8UV41"/>
<evidence type="ECO:0000313" key="4">
    <source>
        <dbReference type="Proteomes" id="UP000321379"/>
    </source>
</evidence>
<dbReference type="EMBL" id="VRMG01000005">
    <property type="protein sequence ID" value="TXN31486.1"/>
    <property type="molecule type" value="Genomic_DNA"/>
</dbReference>
<proteinExistence type="predicted"/>
<accession>A0A5C8UV41</accession>
<keyword evidence="2" id="KW-0812">Transmembrane</keyword>
<feature type="transmembrane region" description="Helical" evidence="2">
    <location>
        <begin position="85"/>
        <end position="105"/>
    </location>
</feature>
<dbReference type="RefSeq" id="WP_147783073.1">
    <property type="nucleotide sequence ID" value="NZ_VRMG01000005.1"/>
</dbReference>
<dbReference type="PANTHER" id="PTHR34980">
    <property type="entry name" value="INNER MEMBRANE PROTEIN-RELATED-RELATED"/>
    <property type="match status" value="1"/>
</dbReference>
<gene>
    <name evidence="3" type="ORF">FVP33_08075</name>
</gene>
<protein>
    <submittedName>
        <fullName evidence="3">DUF805 domain-containing protein</fullName>
    </submittedName>
</protein>
<evidence type="ECO:0000313" key="3">
    <source>
        <dbReference type="EMBL" id="TXN31486.1"/>
    </source>
</evidence>
<sequence length="137" mass="14701">MTFAQSIQTVFRKYAEFTGRASRSEFWWFVLFSALGHAALNAFNLFTPQGTLYVGASLSGVFGIVILIPSLAVTVRRLRDAGHGWADLFWILLPLVGLIILIVHLCDPSLSDVAVTPQPGTPADASARPAPGSTTNG</sequence>
<reference evidence="3 4" key="1">
    <citation type="submission" date="2019-08" db="EMBL/GenBank/DDBJ databases">
        <title>Bacterial whole genome sequence for Glaciihabitans sp. CHu50b-6-2.</title>
        <authorList>
            <person name="Jin L."/>
        </authorList>
    </citation>
    <scope>NUCLEOTIDE SEQUENCE [LARGE SCALE GENOMIC DNA]</scope>
    <source>
        <strain evidence="3 4">CHu50b-6-2</strain>
    </source>
</reference>
<organism evidence="3 4">
    <name type="scientific">Lacisediminihabitans profunda</name>
    <dbReference type="NCBI Taxonomy" id="2594790"/>
    <lineage>
        <taxon>Bacteria</taxon>
        <taxon>Bacillati</taxon>
        <taxon>Actinomycetota</taxon>
        <taxon>Actinomycetes</taxon>
        <taxon>Micrococcales</taxon>
        <taxon>Microbacteriaceae</taxon>
        <taxon>Lacisediminihabitans</taxon>
    </lineage>
</organism>
<dbReference type="GO" id="GO:0005886">
    <property type="term" value="C:plasma membrane"/>
    <property type="evidence" value="ECO:0007669"/>
    <property type="project" value="TreeGrafter"/>
</dbReference>
<name>A0A5C8UV41_9MICO</name>
<feature type="transmembrane region" description="Helical" evidence="2">
    <location>
        <begin position="52"/>
        <end position="73"/>
    </location>
</feature>
<keyword evidence="2" id="KW-1133">Transmembrane helix</keyword>
<dbReference type="InterPro" id="IPR008523">
    <property type="entry name" value="DUF805"/>
</dbReference>
<keyword evidence="4" id="KW-1185">Reference proteome</keyword>
<evidence type="ECO:0000256" key="1">
    <source>
        <dbReference type="SAM" id="MobiDB-lite"/>
    </source>
</evidence>
<evidence type="ECO:0000256" key="2">
    <source>
        <dbReference type="SAM" id="Phobius"/>
    </source>
</evidence>
<comment type="caution">
    <text evidence="3">The sequence shown here is derived from an EMBL/GenBank/DDBJ whole genome shotgun (WGS) entry which is preliminary data.</text>
</comment>
<dbReference type="Proteomes" id="UP000321379">
    <property type="component" value="Unassembled WGS sequence"/>
</dbReference>
<keyword evidence="2" id="KW-0472">Membrane</keyword>
<dbReference type="PANTHER" id="PTHR34980:SF2">
    <property type="entry name" value="INNER MEMBRANE PROTEIN YHAH-RELATED"/>
    <property type="match status" value="1"/>
</dbReference>